<proteinExistence type="inferred from homology"/>
<dbReference type="EMBL" id="DVNB01000108">
    <property type="protein sequence ID" value="HIU58264.1"/>
    <property type="molecule type" value="Genomic_DNA"/>
</dbReference>
<evidence type="ECO:0000256" key="7">
    <source>
        <dbReference type="ARBA" id="ARBA00007490"/>
    </source>
</evidence>
<gene>
    <name evidence="20" type="ORF">IAA61_10720</name>
</gene>
<dbReference type="PANTHER" id="PTHR34848:SF1">
    <property type="entry name" value="BIFUNCTIONAL ADENOSYLCOBALAMIN BIOSYNTHESIS PROTEIN COBU"/>
    <property type="match status" value="1"/>
</dbReference>
<organism evidence="20 21">
    <name type="scientific">Candidatus Ornithomonoglobus merdipullorum</name>
    <dbReference type="NCBI Taxonomy" id="2840895"/>
    <lineage>
        <taxon>Bacteria</taxon>
        <taxon>Bacillati</taxon>
        <taxon>Bacillota</taxon>
        <taxon>Clostridia</taxon>
        <taxon>Candidatus Ornithomonoglobus</taxon>
    </lineage>
</organism>
<dbReference type="Pfam" id="PF02283">
    <property type="entry name" value="CobU"/>
    <property type="match status" value="1"/>
</dbReference>
<feature type="binding site" evidence="19">
    <location>
        <position position="66"/>
    </location>
    <ligand>
        <name>GTP</name>
        <dbReference type="ChEBI" id="CHEBI:37565"/>
    </ligand>
</feature>
<evidence type="ECO:0000256" key="19">
    <source>
        <dbReference type="PIRSR" id="PIRSR006135-2"/>
    </source>
</evidence>
<evidence type="ECO:0000313" key="20">
    <source>
        <dbReference type="EMBL" id="HIU58264.1"/>
    </source>
</evidence>
<sequence>MIELITGGSGSGKSAYAEKRICALHEINTGAPLIYIATMQPFGAEGEARIARHKRLRGGKGFATVECFTELESLCIARGSDVLLECVGNLVANEMFRTDRMDPGCVQRIKRGVDMLARVCRSACIVTNEVFSDGIDYGEGTDMYMRALADINIYIAGIADRVTEVVCSVPTVIKGGIKC</sequence>
<protein>
    <recommendedName>
        <fullName evidence="16">Adenosylcobinamide kinase</fullName>
        <ecNumber evidence="8">2.7.1.156</ecNumber>
        <ecNumber evidence="9">2.7.7.62</ecNumber>
    </recommendedName>
    <alternativeName>
        <fullName evidence="17">Adenosylcobinamide-phosphate guanylyltransferase</fullName>
    </alternativeName>
</protein>
<dbReference type="CDD" id="cd00544">
    <property type="entry name" value="CobU"/>
    <property type="match status" value="1"/>
</dbReference>
<keyword evidence="15 19" id="KW-0342">GTP-binding</keyword>
<dbReference type="GO" id="GO:0009236">
    <property type="term" value="P:cobalamin biosynthetic process"/>
    <property type="evidence" value="ECO:0007669"/>
    <property type="project" value="UniProtKB-KW"/>
</dbReference>
<evidence type="ECO:0000256" key="11">
    <source>
        <dbReference type="ARBA" id="ARBA00022679"/>
    </source>
</evidence>
<dbReference type="Gene3D" id="3.40.50.300">
    <property type="entry name" value="P-loop containing nucleotide triphosphate hydrolases"/>
    <property type="match status" value="1"/>
</dbReference>
<evidence type="ECO:0000256" key="10">
    <source>
        <dbReference type="ARBA" id="ARBA00022573"/>
    </source>
</evidence>
<evidence type="ECO:0000256" key="17">
    <source>
        <dbReference type="ARBA" id="ARBA00030571"/>
    </source>
</evidence>
<dbReference type="SUPFAM" id="SSF52540">
    <property type="entry name" value="P-loop containing nucleoside triphosphate hydrolases"/>
    <property type="match status" value="1"/>
</dbReference>
<comment type="similarity">
    <text evidence="7">Belongs to the CobU/CobP family.</text>
</comment>
<comment type="function">
    <text evidence="4">Catalyzes ATP-dependent phosphorylation of adenosylcobinamide and addition of GMP to adenosylcobinamide phosphate.</text>
</comment>
<keyword evidence="20" id="KW-0548">Nucleotidyltransferase</keyword>
<dbReference type="PIRSF" id="PIRSF006135">
    <property type="entry name" value="CobU"/>
    <property type="match status" value="1"/>
</dbReference>
<comment type="caution">
    <text evidence="20">The sequence shown here is derived from an EMBL/GenBank/DDBJ whole genome shotgun (WGS) entry which is preliminary data.</text>
</comment>
<dbReference type="PANTHER" id="PTHR34848">
    <property type="match status" value="1"/>
</dbReference>
<dbReference type="GO" id="GO:0008820">
    <property type="term" value="F:cobinamide phosphate guanylyltransferase activity"/>
    <property type="evidence" value="ECO:0007669"/>
    <property type="project" value="UniProtKB-EC"/>
</dbReference>
<evidence type="ECO:0000256" key="16">
    <source>
        <dbReference type="ARBA" id="ARBA00029570"/>
    </source>
</evidence>
<dbReference type="AlphaFoldDB" id="A0A9D1SFA2"/>
<evidence type="ECO:0000256" key="4">
    <source>
        <dbReference type="ARBA" id="ARBA00003889"/>
    </source>
</evidence>
<evidence type="ECO:0000256" key="18">
    <source>
        <dbReference type="PIRSR" id="PIRSR006135-1"/>
    </source>
</evidence>
<dbReference type="InterPro" id="IPR027417">
    <property type="entry name" value="P-loop_NTPase"/>
</dbReference>
<comment type="pathway">
    <text evidence="6">Cofactor biosynthesis; adenosylcobalamin biosynthesis; adenosylcobalamin from cob(II)yrinate a,c-diamide: step 5/7.</text>
</comment>
<keyword evidence="10" id="KW-0169">Cobalamin biosynthesis</keyword>
<feature type="active site" description="GMP-histidine intermediate" evidence="18">
    <location>
        <position position="53"/>
    </location>
</feature>
<reference evidence="20" key="2">
    <citation type="journal article" date="2021" name="PeerJ">
        <title>Extensive microbial diversity within the chicken gut microbiome revealed by metagenomics and culture.</title>
        <authorList>
            <person name="Gilroy R."/>
            <person name="Ravi A."/>
            <person name="Getino M."/>
            <person name="Pursley I."/>
            <person name="Horton D.L."/>
            <person name="Alikhan N.F."/>
            <person name="Baker D."/>
            <person name="Gharbi K."/>
            <person name="Hall N."/>
            <person name="Watson M."/>
            <person name="Adriaenssens E.M."/>
            <person name="Foster-Nyarko E."/>
            <person name="Jarju S."/>
            <person name="Secka A."/>
            <person name="Antonio M."/>
            <person name="Oren A."/>
            <person name="Chaudhuri R.R."/>
            <person name="La Ragione R."/>
            <person name="Hildebrand F."/>
            <person name="Pallen M.J."/>
        </authorList>
    </citation>
    <scope>NUCLEOTIDE SEQUENCE</scope>
    <source>
        <strain evidence="20">USAMLcec3-3695</strain>
    </source>
</reference>
<name>A0A9D1SFA2_9FIRM</name>
<evidence type="ECO:0000256" key="6">
    <source>
        <dbReference type="ARBA" id="ARBA00005159"/>
    </source>
</evidence>
<feature type="binding site" evidence="19">
    <location>
        <begin position="7"/>
        <end position="14"/>
    </location>
    <ligand>
        <name>GTP</name>
        <dbReference type="ChEBI" id="CHEBI:37565"/>
    </ligand>
</feature>
<evidence type="ECO:0000256" key="12">
    <source>
        <dbReference type="ARBA" id="ARBA00022741"/>
    </source>
</evidence>
<feature type="binding site" evidence="19">
    <location>
        <position position="85"/>
    </location>
    <ligand>
        <name>GTP</name>
        <dbReference type="ChEBI" id="CHEBI:37565"/>
    </ligand>
</feature>
<comment type="catalytic activity">
    <reaction evidence="2">
        <text>adenosylcob(III)inamide phosphate + GTP + H(+) = adenosylcob(III)inamide-GDP + diphosphate</text>
        <dbReference type="Rhea" id="RHEA:22712"/>
        <dbReference type="ChEBI" id="CHEBI:15378"/>
        <dbReference type="ChEBI" id="CHEBI:33019"/>
        <dbReference type="ChEBI" id="CHEBI:37565"/>
        <dbReference type="ChEBI" id="CHEBI:58502"/>
        <dbReference type="ChEBI" id="CHEBI:60487"/>
        <dbReference type="EC" id="2.7.7.62"/>
    </reaction>
</comment>
<evidence type="ECO:0000256" key="2">
    <source>
        <dbReference type="ARBA" id="ARBA00000711"/>
    </source>
</evidence>
<keyword evidence="14" id="KW-0067">ATP-binding</keyword>
<comment type="pathway">
    <text evidence="5">Cofactor biosynthesis; adenosylcobalamin biosynthesis; adenosylcobalamin from cob(II)yrinate a,c-diamide: step 6/7.</text>
</comment>
<dbReference type="EC" id="2.7.7.62" evidence="9"/>
<reference evidence="20" key="1">
    <citation type="submission" date="2020-10" db="EMBL/GenBank/DDBJ databases">
        <authorList>
            <person name="Gilroy R."/>
        </authorList>
    </citation>
    <scope>NUCLEOTIDE SEQUENCE</scope>
    <source>
        <strain evidence="20">USAMLcec3-3695</strain>
    </source>
</reference>
<evidence type="ECO:0000256" key="9">
    <source>
        <dbReference type="ARBA" id="ARBA00012523"/>
    </source>
</evidence>
<evidence type="ECO:0000313" key="21">
    <source>
        <dbReference type="Proteomes" id="UP000824109"/>
    </source>
</evidence>
<dbReference type="EC" id="2.7.1.156" evidence="8"/>
<accession>A0A9D1SFA2</accession>
<evidence type="ECO:0000256" key="14">
    <source>
        <dbReference type="ARBA" id="ARBA00022840"/>
    </source>
</evidence>
<dbReference type="GO" id="GO:0043752">
    <property type="term" value="F:adenosylcobinamide kinase activity"/>
    <property type="evidence" value="ECO:0007669"/>
    <property type="project" value="UniProtKB-EC"/>
</dbReference>
<evidence type="ECO:0000256" key="5">
    <source>
        <dbReference type="ARBA" id="ARBA00004692"/>
    </source>
</evidence>
<dbReference type="InterPro" id="IPR003203">
    <property type="entry name" value="CobU/CobP"/>
</dbReference>
<keyword evidence="12 19" id="KW-0547">Nucleotide-binding</keyword>
<comment type="catalytic activity">
    <reaction evidence="3">
        <text>adenosylcob(III)inamide + GTP = adenosylcob(III)inamide phosphate + GDP + H(+)</text>
        <dbReference type="Rhea" id="RHEA:15765"/>
        <dbReference type="ChEBI" id="CHEBI:2480"/>
        <dbReference type="ChEBI" id="CHEBI:15378"/>
        <dbReference type="ChEBI" id="CHEBI:37565"/>
        <dbReference type="ChEBI" id="CHEBI:58189"/>
        <dbReference type="ChEBI" id="CHEBI:58502"/>
        <dbReference type="EC" id="2.7.1.156"/>
    </reaction>
</comment>
<evidence type="ECO:0000256" key="15">
    <source>
        <dbReference type="ARBA" id="ARBA00023134"/>
    </source>
</evidence>
<evidence type="ECO:0000256" key="8">
    <source>
        <dbReference type="ARBA" id="ARBA00012016"/>
    </source>
</evidence>
<feature type="binding site" evidence="19">
    <location>
        <begin position="54"/>
        <end position="57"/>
    </location>
    <ligand>
        <name>GTP</name>
        <dbReference type="ChEBI" id="CHEBI:37565"/>
    </ligand>
</feature>
<evidence type="ECO:0000256" key="1">
    <source>
        <dbReference type="ARBA" id="ARBA00000312"/>
    </source>
</evidence>
<keyword evidence="11" id="KW-0808">Transferase</keyword>
<dbReference type="GO" id="GO:0005525">
    <property type="term" value="F:GTP binding"/>
    <property type="evidence" value="ECO:0007669"/>
    <property type="project" value="UniProtKB-KW"/>
</dbReference>
<dbReference type="GO" id="GO:0005524">
    <property type="term" value="F:ATP binding"/>
    <property type="evidence" value="ECO:0007669"/>
    <property type="project" value="UniProtKB-KW"/>
</dbReference>
<evidence type="ECO:0000256" key="13">
    <source>
        <dbReference type="ARBA" id="ARBA00022777"/>
    </source>
</evidence>
<dbReference type="Proteomes" id="UP000824109">
    <property type="component" value="Unassembled WGS sequence"/>
</dbReference>
<evidence type="ECO:0000256" key="3">
    <source>
        <dbReference type="ARBA" id="ARBA00001522"/>
    </source>
</evidence>
<keyword evidence="13 20" id="KW-0418">Kinase</keyword>
<comment type="catalytic activity">
    <reaction evidence="1">
        <text>adenosylcob(III)inamide + ATP = adenosylcob(III)inamide phosphate + ADP + H(+)</text>
        <dbReference type="Rhea" id="RHEA:15769"/>
        <dbReference type="ChEBI" id="CHEBI:2480"/>
        <dbReference type="ChEBI" id="CHEBI:15378"/>
        <dbReference type="ChEBI" id="CHEBI:30616"/>
        <dbReference type="ChEBI" id="CHEBI:58502"/>
        <dbReference type="ChEBI" id="CHEBI:456216"/>
        <dbReference type="EC" id="2.7.1.156"/>
    </reaction>
</comment>